<sequence length="498" mass="53799">MPLQKQYYLTIPLKNREMSPVFVVVEQDVQGNKLIITLTHDGQPFDLTGASNITFTCLKADGNAVVDAATIEDAKAGKISYVLHQQCLTYPGIVRATVEVYSDNGAARITSTQFSFEVRGQLNDGSAVPSQEEYPVLQQLLVDLNTAESQRVAAENARVSAENTRIANENARLASENTRESNEAARISAESSRASAESARATAESGRVTAESGRVTAENARVSAENTRVSNENIRETNEANRVTAESDRVTAENTRISNENTRIANENTRISNEAARQAAIGNLVTKGEYNPSTTYQPRNIVTYYGSSYIAKQETTGNAPTNSTYWQLIAQKGEKGATLSPRGAYDPLVNYTFGDVVSYQGDAYYCLQACQGIDPSNATYWAYFLEGGVSEHNALSGLNSGDYLHLTAAEKAAMETQSGAQTKADAAQAAAQNYADAAVNALAGVGNTKTVKQIDDTITAHLADNMPHRAPDPSTGKVYRWGLAIQNGEWGIIYEEVV</sequence>
<accession>A0A7G6E425</accession>
<dbReference type="Gene3D" id="2.10.10.90">
    <property type="match status" value="1"/>
</dbReference>
<dbReference type="OrthoDB" id="1889363at2"/>
<keyword evidence="2" id="KW-0175">Coiled coil</keyword>
<feature type="compositionally biased region" description="Low complexity" evidence="3">
    <location>
        <begin position="184"/>
        <end position="207"/>
    </location>
</feature>
<gene>
    <name evidence="5" type="ORF">BR63_11210</name>
</gene>
<evidence type="ECO:0000259" key="4">
    <source>
        <dbReference type="SMART" id="SM00495"/>
    </source>
</evidence>
<dbReference type="GO" id="GO:0004553">
    <property type="term" value="F:hydrolase activity, hydrolyzing O-glycosyl compounds"/>
    <property type="evidence" value="ECO:0007669"/>
    <property type="project" value="InterPro"/>
</dbReference>
<dbReference type="GO" id="GO:0005576">
    <property type="term" value="C:extracellular region"/>
    <property type="evidence" value="ECO:0007669"/>
    <property type="project" value="InterPro"/>
</dbReference>
<feature type="domain" description="Chitin-binding type-3" evidence="4">
    <location>
        <begin position="342"/>
        <end position="384"/>
    </location>
</feature>
<protein>
    <submittedName>
        <fullName evidence="5">DUF2479 domain-containing protein</fullName>
    </submittedName>
</protein>
<dbReference type="Pfam" id="PF10651">
    <property type="entry name" value="BppU_N"/>
    <property type="match status" value="1"/>
</dbReference>
<dbReference type="KEGG" id="tfr:BR63_11210"/>
<evidence type="ECO:0000313" key="5">
    <source>
        <dbReference type="EMBL" id="QNB46829.1"/>
    </source>
</evidence>
<organism evidence="5 6">
    <name type="scientific">Thermanaerosceptrum fracticalcis</name>
    <dbReference type="NCBI Taxonomy" id="1712410"/>
    <lineage>
        <taxon>Bacteria</taxon>
        <taxon>Bacillati</taxon>
        <taxon>Bacillota</taxon>
        <taxon>Clostridia</taxon>
        <taxon>Eubacteriales</taxon>
        <taxon>Peptococcaceae</taxon>
        <taxon>Thermanaerosceptrum</taxon>
    </lineage>
</organism>
<dbReference type="GO" id="GO:0005975">
    <property type="term" value="P:carbohydrate metabolic process"/>
    <property type="evidence" value="ECO:0007669"/>
    <property type="project" value="InterPro"/>
</dbReference>
<evidence type="ECO:0000256" key="3">
    <source>
        <dbReference type="SAM" id="MobiDB-lite"/>
    </source>
</evidence>
<reference evidence="5 6" key="1">
    <citation type="journal article" date="2019" name="Front. Microbiol.">
        <title>Thermoanaerosceptrum fracticalcis gen. nov. sp. nov., a Novel Fumarate-Fermenting Microorganism From a Deep Fractured Carbonate Aquifer of the US Great Basin.</title>
        <authorList>
            <person name="Hamilton-Brehm S.D."/>
            <person name="Stewart L.E."/>
            <person name="Zavarin M."/>
            <person name="Caldwell M."/>
            <person name="Lawson P.A."/>
            <person name="Onstott T.C."/>
            <person name="Grzymski J."/>
            <person name="Neveux I."/>
            <person name="Lollar B.S."/>
            <person name="Russell C.E."/>
            <person name="Moser D.P."/>
        </authorList>
    </citation>
    <scope>NUCLEOTIDE SEQUENCE [LARGE SCALE GENOMIC DNA]</scope>
    <source>
        <strain evidence="5 6">DRI-13</strain>
    </source>
</reference>
<dbReference type="InterPro" id="IPR018913">
    <property type="entry name" value="BppU_N"/>
</dbReference>
<dbReference type="RefSeq" id="WP_051965420.1">
    <property type="nucleotide sequence ID" value="NZ_CP045798.1"/>
</dbReference>
<dbReference type="InterPro" id="IPR036573">
    <property type="entry name" value="CBM_sf_5/12"/>
</dbReference>
<dbReference type="Proteomes" id="UP000515847">
    <property type="component" value="Chromosome"/>
</dbReference>
<dbReference type="SMART" id="SM00495">
    <property type="entry name" value="ChtBD3"/>
    <property type="match status" value="2"/>
</dbReference>
<feature type="coiled-coil region" evidence="2">
    <location>
        <begin position="137"/>
        <end position="164"/>
    </location>
</feature>
<evidence type="ECO:0000256" key="1">
    <source>
        <dbReference type="ARBA" id="ARBA00022801"/>
    </source>
</evidence>
<proteinExistence type="predicted"/>
<evidence type="ECO:0000256" key="2">
    <source>
        <dbReference type="SAM" id="Coils"/>
    </source>
</evidence>
<name>A0A7G6E425_THEFR</name>
<evidence type="ECO:0000313" key="6">
    <source>
        <dbReference type="Proteomes" id="UP000515847"/>
    </source>
</evidence>
<feature type="domain" description="Chitin-binding type-3" evidence="4">
    <location>
        <begin position="287"/>
        <end position="329"/>
    </location>
</feature>
<dbReference type="InterPro" id="IPR003610">
    <property type="entry name" value="CBM5/12"/>
</dbReference>
<dbReference type="AlphaFoldDB" id="A0A7G6E425"/>
<dbReference type="GO" id="GO:0030246">
    <property type="term" value="F:carbohydrate binding"/>
    <property type="evidence" value="ECO:0007669"/>
    <property type="project" value="InterPro"/>
</dbReference>
<keyword evidence="1" id="KW-0378">Hydrolase</keyword>
<dbReference type="Gene3D" id="2.60.40.3350">
    <property type="match status" value="1"/>
</dbReference>
<feature type="region of interest" description="Disordered" evidence="3">
    <location>
        <begin position="172"/>
        <end position="230"/>
    </location>
</feature>
<dbReference type="EMBL" id="CP045798">
    <property type="protein sequence ID" value="QNB46829.1"/>
    <property type="molecule type" value="Genomic_DNA"/>
</dbReference>
<dbReference type="SUPFAM" id="SSF51055">
    <property type="entry name" value="Carbohydrate binding domain"/>
    <property type="match status" value="1"/>
</dbReference>
<keyword evidence="6" id="KW-1185">Reference proteome</keyword>